<gene>
    <name evidence="3" type="ORF">NCTC10126_00932</name>
    <name evidence="2" type="ORF">NPA07_02700</name>
</gene>
<dbReference type="NCBIfam" id="NF045869">
    <property type="entry name" value="UU173_fam"/>
    <property type="match status" value="1"/>
</dbReference>
<evidence type="ECO:0000313" key="4">
    <source>
        <dbReference type="Proteomes" id="UP000280036"/>
    </source>
</evidence>
<evidence type="ECO:0000313" key="2">
    <source>
        <dbReference type="EMBL" id="UUD35759.1"/>
    </source>
</evidence>
<organism evidence="3 4">
    <name type="scientific">Mycoplasmopsis caviae</name>
    <dbReference type="NCBI Taxonomy" id="55603"/>
    <lineage>
        <taxon>Bacteria</taxon>
        <taxon>Bacillati</taxon>
        <taxon>Mycoplasmatota</taxon>
        <taxon>Mycoplasmoidales</taxon>
        <taxon>Metamycoplasmataceae</taxon>
        <taxon>Mycoplasmopsis</taxon>
    </lineage>
</organism>
<accession>A0A3P8KAK4</accession>
<evidence type="ECO:0000259" key="1">
    <source>
        <dbReference type="Pfam" id="PF11074"/>
    </source>
</evidence>
<dbReference type="AlphaFoldDB" id="A0A3P8KAK4"/>
<dbReference type="EMBL" id="CP101806">
    <property type="protein sequence ID" value="UUD35759.1"/>
    <property type="molecule type" value="Genomic_DNA"/>
</dbReference>
<reference evidence="3 4" key="1">
    <citation type="submission" date="2018-12" db="EMBL/GenBank/DDBJ databases">
        <authorList>
            <consortium name="Pathogen Informatics"/>
        </authorList>
    </citation>
    <scope>NUCLEOTIDE SEQUENCE [LARGE SCALE GENOMIC DNA]</scope>
    <source>
        <strain evidence="3 4">NCTC10126</strain>
    </source>
</reference>
<keyword evidence="5" id="KW-1185">Reference proteome</keyword>
<sequence>MSSTKKIINFSQYFNYYTKQKYYIWHPFLESDLENEDANGFALPLVKNVHSLNFGDFLDDEDEESEDDFWSNFINQAENTPWDFKGANLIAYDKVEEQFINYLNSNIWCVQNNYETVIFKKVSDINEAIINTQEALKNDKIKHIINPVFSFKTLSENNDEFIIKAQPFAYDKVTKTIYFKRMNSKTTNKDYLEANYLYQVAKIANIEVEKIKNIIFDDYLQNGIAYKKNKLNFRLIDASSCSKNKMNKQTLRNELGYSINDGTYFSSKNELGIKGNYIYSAKMEDIFAQPTARSKPKTVADFMSKNPSSKFGDFRNIISQIISAYYISKPTFSHNNKILLPDSDLYYGKNKELINKIRVAITPNELQYSPALCKCLGTFDQNYLDQFWQRVKEKRSYHNLFSSFVFEILSLIHQKNKRIIWYDYEGLSSVFPIIDYLNPYIQIAHQVSIIETVNGKIVSKENIVKDPKNITIYDLLDNIISVYSNKADYYIVFNKGYENTRNKELLELIKLYHKDNKHSEQIKHYLTTKQLNLEKIEKLINHINNNTIDLLDFFKPISKSKFDERYRGSEAKNYYVFKTNYVPQADFHKNNLNNEIRYTSISKNDSNFNVENLAMDYYDDRFSIFIYELWGKTSIKKIEHIITENKFNLRHIIKPYKSLEIQNGSMALEESISRKLGIIGDSAWETKIDSLKEYCENDVMAMIMTYDFIMEIVASVFKNIYDTEYKLDENQYYDFDAELLKLVVKSK</sequence>
<name>A0A3P8KAK4_9BACT</name>
<evidence type="ECO:0000313" key="3">
    <source>
        <dbReference type="EMBL" id="VDR42409.1"/>
    </source>
</evidence>
<protein>
    <submittedName>
        <fullName evidence="2">DUF2779 domain-containing protein</fullName>
    </submittedName>
    <submittedName>
        <fullName evidence="3">Domain of uncharacterized function(DUF2779)</fullName>
    </submittedName>
</protein>
<dbReference type="InterPro" id="IPR021301">
    <property type="entry name" value="DUF2779"/>
</dbReference>
<dbReference type="Proteomes" id="UP000280036">
    <property type="component" value="Unassembled WGS sequence"/>
</dbReference>
<dbReference type="Pfam" id="PF11074">
    <property type="entry name" value="DUF2779"/>
    <property type="match status" value="1"/>
</dbReference>
<dbReference type="RefSeq" id="WP_126118595.1">
    <property type="nucleotide sequence ID" value="NZ_CP101806.1"/>
</dbReference>
<dbReference type="Proteomes" id="UP001058569">
    <property type="component" value="Chromosome"/>
</dbReference>
<evidence type="ECO:0000313" key="5">
    <source>
        <dbReference type="Proteomes" id="UP001058569"/>
    </source>
</evidence>
<feature type="domain" description="DUF2779" evidence="1">
    <location>
        <begin position="420"/>
        <end position="556"/>
    </location>
</feature>
<dbReference type="EMBL" id="UZVY01000001">
    <property type="protein sequence ID" value="VDR42409.1"/>
    <property type="molecule type" value="Genomic_DNA"/>
</dbReference>
<reference evidence="2" key="2">
    <citation type="submission" date="2022-07" db="EMBL/GenBank/DDBJ databases">
        <title>Complete genome of Mycoplasma caviae type strain G122.</title>
        <authorList>
            <person name="Spergser J."/>
        </authorList>
    </citation>
    <scope>NUCLEOTIDE SEQUENCE</scope>
    <source>
        <strain evidence="2">G122</strain>
    </source>
</reference>
<dbReference type="OrthoDB" id="9783873at2"/>
<proteinExistence type="predicted"/>